<accession>A0A2Y9C8U0</accession>
<dbReference type="EMBL" id="UETC01000012">
    <property type="protein sequence ID" value="SSA50263.1"/>
    <property type="molecule type" value="Genomic_DNA"/>
</dbReference>
<gene>
    <name evidence="4" type="ORF">BCF38_112123</name>
    <name evidence="5" type="ORF">SAMN05421539_112123</name>
</gene>
<evidence type="ECO:0000313" key="7">
    <source>
        <dbReference type="Proteomes" id="UP000251571"/>
    </source>
</evidence>
<dbReference type="PROSITE" id="PS51186">
    <property type="entry name" value="GNAT"/>
    <property type="match status" value="1"/>
</dbReference>
<evidence type="ECO:0000256" key="2">
    <source>
        <dbReference type="ARBA" id="ARBA00023315"/>
    </source>
</evidence>
<dbReference type="AlphaFoldDB" id="A0A2Y9C8U0"/>
<proteinExistence type="predicted"/>
<keyword evidence="1" id="KW-0808">Transferase</keyword>
<dbReference type="PANTHER" id="PTHR43877">
    <property type="entry name" value="AMINOALKYLPHOSPHONATE N-ACETYLTRANSFERASE-RELATED-RELATED"/>
    <property type="match status" value="1"/>
</dbReference>
<sequence>MLIRAATEADRDSIAALHLASWRDSYGGVLPDSVLRDELPGFMAAKWALRRFDGPDVTLVAERDGLLGFVCALTDRAPPLIDNLHVRPGHRGGGVGGRLLRAANSALAARGFDGSTLTVLEQNTRAHRFYLAQGGTDVGRVRESLAGRPVEARRILFDLSGFRSEGAPGLNAAP</sequence>
<feature type="domain" description="N-acetyltransferase" evidence="3">
    <location>
        <begin position="1"/>
        <end position="160"/>
    </location>
</feature>
<dbReference type="EMBL" id="QGDJ01000012">
    <property type="protein sequence ID" value="PWJ14499.1"/>
    <property type="molecule type" value="Genomic_DNA"/>
</dbReference>
<dbReference type="GO" id="GO:0005840">
    <property type="term" value="C:ribosome"/>
    <property type="evidence" value="ECO:0007669"/>
    <property type="project" value="UniProtKB-KW"/>
</dbReference>
<keyword evidence="5" id="KW-0687">Ribonucleoprotein</keyword>
<keyword evidence="5" id="KW-0689">Ribosomal protein</keyword>
<dbReference type="InterPro" id="IPR016181">
    <property type="entry name" value="Acyl_CoA_acyltransferase"/>
</dbReference>
<reference evidence="4 6" key="2">
    <citation type="submission" date="2018-03" db="EMBL/GenBank/DDBJ databases">
        <title>Genomic Encyclopedia of Archaeal and Bacterial Type Strains, Phase II (KMG-II): from individual species to whole genera.</title>
        <authorList>
            <person name="Goeker M."/>
        </authorList>
    </citation>
    <scope>NUCLEOTIDE SEQUENCE [LARGE SCALE GENOMIC DNA]</scope>
    <source>
        <strain evidence="4 6">DSM 25227</strain>
    </source>
</reference>
<dbReference type="Proteomes" id="UP000251571">
    <property type="component" value="Unassembled WGS sequence"/>
</dbReference>
<name>A0A2Y9C8U0_9RHOB</name>
<evidence type="ECO:0000256" key="1">
    <source>
        <dbReference type="ARBA" id="ARBA00022679"/>
    </source>
</evidence>
<dbReference type="InterPro" id="IPR050832">
    <property type="entry name" value="Bact_Acetyltransf"/>
</dbReference>
<protein>
    <submittedName>
        <fullName evidence="4 5">Ribosomal protein S18 acetylase RimI</fullName>
    </submittedName>
</protein>
<dbReference type="GO" id="GO:0016747">
    <property type="term" value="F:acyltransferase activity, transferring groups other than amino-acyl groups"/>
    <property type="evidence" value="ECO:0007669"/>
    <property type="project" value="InterPro"/>
</dbReference>
<dbReference type="OrthoDB" id="273614at2"/>
<dbReference type="RefSeq" id="WP_109565820.1">
    <property type="nucleotide sequence ID" value="NZ_QGDJ01000012.1"/>
</dbReference>
<keyword evidence="2" id="KW-0012">Acyltransferase</keyword>
<evidence type="ECO:0000313" key="4">
    <source>
        <dbReference type="EMBL" id="PWJ14499.1"/>
    </source>
</evidence>
<evidence type="ECO:0000313" key="6">
    <source>
        <dbReference type="Proteomes" id="UP000245839"/>
    </source>
</evidence>
<reference evidence="5 7" key="1">
    <citation type="submission" date="2016-10" db="EMBL/GenBank/DDBJ databases">
        <authorList>
            <person name="Cai Z."/>
        </authorList>
    </citation>
    <scope>NUCLEOTIDE SEQUENCE [LARGE SCALE GENOMIC DNA]</scope>
    <source>
        <strain evidence="5 7">DSM 25227</strain>
    </source>
</reference>
<evidence type="ECO:0000313" key="5">
    <source>
        <dbReference type="EMBL" id="SSA50263.1"/>
    </source>
</evidence>
<dbReference type="Gene3D" id="3.40.630.30">
    <property type="match status" value="1"/>
</dbReference>
<evidence type="ECO:0000259" key="3">
    <source>
        <dbReference type="PROSITE" id="PS51186"/>
    </source>
</evidence>
<dbReference type="SUPFAM" id="SSF55729">
    <property type="entry name" value="Acyl-CoA N-acyltransferases (Nat)"/>
    <property type="match status" value="1"/>
</dbReference>
<keyword evidence="6" id="KW-1185">Reference proteome</keyword>
<dbReference type="Proteomes" id="UP000245839">
    <property type="component" value="Unassembled WGS sequence"/>
</dbReference>
<organism evidence="5 7">
    <name type="scientific">Jannaschia seohaensis</name>
    <dbReference type="NCBI Taxonomy" id="475081"/>
    <lineage>
        <taxon>Bacteria</taxon>
        <taxon>Pseudomonadati</taxon>
        <taxon>Pseudomonadota</taxon>
        <taxon>Alphaproteobacteria</taxon>
        <taxon>Rhodobacterales</taxon>
        <taxon>Roseobacteraceae</taxon>
        <taxon>Jannaschia</taxon>
    </lineage>
</organism>
<dbReference type="InterPro" id="IPR000182">
    <property type="entry name" value="GNAT_dom"/>
</dbReference>
<dbReference type="Pfam" id="PF00583">
    <property type="entry name" value="Acetyltransf_1"/>
    <property type="match status" value="1"/>
</dbReference>